<feature type="region of interest" description="Disordered" evidence="1">
    <location>
        <begin position="157"/>
        <end position="179"/>
    </location>
</feature>
<evidence type="ECO:0000313" key="2">
    <source>
        <dbReference type="EMBL" id="KIP06759.1"/>
    </source>
</evidence>
<gene>
    <name evidence="2" type="ORF">PHLGIDRAFT_447193</name>
</gene>
<organism evidence="2 3">
    <name type="scientific">Phlebiopsis gigantea (strain 11061_1 CR5-6)</name>
    <name type="common">White-rot fungus</name>
    <name type="synonym">Peniophora gigantea</name>
    <dbReference type="NCBI Taxonomy" id="745531"/>
    <lineage>
        <taxon>Eukaryota</taxon>
        <taxon>Fungi</taxon>
        <taxon>Dikarya</taxon>
        <taxon>Basidiomycota</taxon>
        <taxon>Agaricomycotina</taxon>
        <taxon>Agaricomycetes</taxon>
        <taxon>Polyporales</taxon>
        <taxon>Phanerochaetaceae</taxon>
        <taxon>Phlebiopsis</taxon>
    </lineage>
</organism>
<proteinExistence type="predicted"/>
<name>A0A0C3NNS3_PHLG1</name>
<dbReference type="HOGENOM" id="CLU_1504004_0_0_1"/>
<dbReference type="AlphaFoldDB" id="A0A0C3NNS3"/>
<evidence type="ECO:0000256" key="1">
    <source>
        <dbReference type="SAM" id="MobiDB-lite"/>
    </source>
</evidence>
<protein>
    <submittedName>
        <fullName evidence="2">Uncharacterized protein</fullName>
    </submittedName>
</protein>
<reference evidence="2 3" key="1">
    <citation type="journal article" date="2014" name="PLoS Genet.">
        <title>Analysis of the Phlebiopsis gigantea genome, transcriptome and secretome provides insight into its pioneer colonization strategies of wood.</title>
        <authorList>
            <person name="Hori C."/>
            <person name="Ishida T."/>
            <person name="Igarashi K."/>
            <person name="Samejima M."/>
            <person name="Suzuki H."/>
            <person name="Master E."/>
            <person name="Ferreira P."/>
            <person name="Ruiz-Duenas F.J."/>
            <person name="Held B."/>
            <person name="Canessa P."/>
            <person name="Larrondo L.F."/>
            <person name="Schmoll M."/>
            <person name="Druzhinina I.S."/>
            <person name="Kubicek C.P."/>
            <person name="Gaskell J.A."/>
            <person name="Kersten P."/>
            <person name="St John F."/>
            <person name="Glasner J."/>
            <person name="Sabat G."/>
            <person name="Splinter BonDurant S."/>
            <person name="Syed K."/>
            <person name="Yadav J."/>
            <person name="Mgbeahuruike A.C."/>
            <person name="Kovalchuk A."/>
            <person name="Asiegbu F.O."/>
            <person name="Lackner G."/>
            <person name="Hoffmeister D."/>
            <person name="Rencoret J."/>
            <person name="Gutierrez A."/>
            <person name="Sun H."/>
            <person name="Lindquist E."/>
            <person name="Barry K."/>
            <person name="Riley R."/>
            <person name="Grigoriev I.V."/>
            <person name="Henrissat B."/>
            <person name="Kues U."/>
            <person name="Berka R.M."/>
            <person name="Martinez A.T."/>
            <person name="Covert S.F."/>
            <person name="Blanchette R.A."/>
            <person name="Cullen D."/>
        </authorList>
    </citation>
    <scope>NUCLEOTIDE SEQUENCE [LARGE SCALE GENOMIC DNA]</scope>
    <source>
        <strain evidence="2 3">11061_1 CR5-6</strain>
    </source>
</reference>
<keyword evidence="3" id="KW-1185">Reference proteome</keyword>
<sequence length="179" mass="19830">MSVLSAPAIMSTYNLPHIAKSGFQSLFHAQSREEFDLTFDKLVADPVTIMMDGEFVSRSHYKEYLWRDQRGGLQPSSSIEFQEVIEGSLAPEDNHSIGSVGLFYEVKLKVADITGLEDRIIRVSANIAFGKTGNAVSAIPMVTSLSQVSKQLSSLDLQKQSQEKRDGDEIFGFAKPRDL</sequence>
<dbReference type="Proteomes" id="UP000053257">
    <property type="component" value="Unassembled WGS sequence"/>
</dbReference>
<evidence type="ECO:0000313" key="3">
    <source>
        <dbReference type="Proteomes" id="UP000053257"/>
    </source>
</evidence>
<accession>A0A0C3NNS3</accession>
<dbReference type="EMBL" id="KN840511">
    <property type="protein sequence ID" value="KIP06759.1"/>
    <property type="molecule type" value="Genomic_DNA"/>
</dbReference>